<sequence length="185" mass="20739">MPISMPRSLYQQLSSPPSKKRALPSEDIDHESPSFESEPKKRKRAPAKPKATKKDEGTCSLSKKDFGDRIKETLKLEKYSLNRTRIDLTMDLPFFRSFFEKNPKLTNPLSITPSPDTISDDTPVVVMDITGTQAGEIFGVTKTKSGNRMETTQLGSMCLVFYPAKGRATVWTTVSTWRDAYALAL</sequence>
<reference evidence="3 4" key="1">
    <citation type="submission" date="2018-12" db="EMBL/GenBank/DDBJ databases">
        <title>Venturia inaequalis Genome Resource.</title>
        <authorList>
            <person name="Lichtner F.J."/>
        </authorList>
    </citation>
    <scope>NUCLEOTIDE SEQUENCE [LARGE SCALE GENOMIC DNA]</scope>
    <source>
        <strain evidence="3 4">120213</strain>
        <strain evidence="2">Bline_iso_100314</strain>
    </source>
</reference>
<comment type="caution">
    <text evidence="3">The sequence shown here is derived from an EMBL/GenBank/DDBJ whole genome shotgun (WGS) entry which is preliminary data.</text>
</comment>
<feature type="compositionally biased region" description="Basic and acidic residues" evidence="1">
    <location>
        <begin position="30"/>
        <end position="39"/>
    </location>
</feature>
<dbReference type="Proteomes" id="UP000447873">
    <property type="component" value="Unassembled WGS sequence"/>
</dbReference>
<dbReference type="EMBL" id="WNWS01000621">
    <property type="protein sequence ID" value="KAE9965131.1"/>
    <property type="molecule type" value="Genomic_DNA"/>
</dbReference>
<protein>
    <submittedName>
        <fullName evidence="3">Uncharacterized protein</fullName>
    </submittedName>
</protein>
<evidence type="ECO:0000313" key="4">
    <source>
        <dbReference type="Proteomes" id="UP000447873"/>
    </source>
</evidence>
<dbReference type="AlphaFoldDB" id="A0A8H3U750"/>
<gene>
    <name evidence="2" type="ORF">BLS_008734</name>
    <name evidence="3" type="ORF">EG328_009963</name>
</gene>
<feature type="compositionally biased region" description="Basic residues" evidence="1">
    <location>
        <begin position="40"/>
        <end position="51"/>
    </location>
</feature>
<dbReference type="EMBL" id="WNWQ01000757">
    <property type="protein sequence ID" value="KAE9964011.1"/>
    <property type="molecule type" value="Genomic_DNA"/>
</dbReference>
<organism evidence="3 4">
    <name type="scientific">Venturia inaequalis</name>
    <name type="common">Apple scab fungus</name>
    <dbReference type="NCBI Taxonomy" id="5025"/>
    <lineage>
        <taxon>Eukaryota</taxon>
        <taxon>Fungi</taxon>
        <taxon>Dikarya</taxon>
        <taxon>Ascomycota</taxon>
        <taxon>Pezizomycotina</taxon>
        <taxon>Dothideomycetes</taxon>
        <taxon>Pleosporomycetidae</taxon>
        <taxon>Venturiales</taxon>
        <taxon>Venturiaceae</taxon>
        <taxon>Venturia</taxon>
    </lineage>
</organism>
<evidence type="ECO:0000313" key="3">
    <source>
        <dbReference type="EMBL" id="KAE9965131.1"/>
    </source>
</evidence>
<accession>A0A8H3U750</accession>
<evidence type="ECO:0000313" key="2">
    <source>
        <dbReference type="EMBL" id="KAE9964011.1"/>
    </source>
</evidence>
<proteinExistence type="predicted"/>
<dbReference type="OrthoDB" id="2960909at2759"/>
<evidence type="ECO:0000256" key="1">
    <source>
        <dbReference type="SAM" id="MobiDB-lite"/>
    </source>
</evidence>
<feature type="compositionally biased region" description="Basic and acidic residues" evidence="1">
    <location>
        <begin position="52"/>
        <end position="62"/>
    </location>
</feature>
<name>A0A8H3U750_VENIN</name>
<feature type="region of interest" description="Disordered" evidence="1">
    <location>
        <begin position="1"/>
        <end position="62"/>
    </location>
</feature>
<dbReference type="Proteomes" id="UP000433883">
    <property type="component" value="Unassembled WGS sequence"/>
</dbReference>